<proteinExistence type="predicted"/>
<dbReference type="EC" id="6.3.5.4" evidence="2"/>
<dbReference type="InterPro" id="IPR001962">
    <property type="entry name" value="Asn_synthase"/>
</dbReference>
<dbReference type="InterPro" id="IPR029055">
    <property type="entry name" value="Ntn_hydrolases_N"/>
</dbReference>
<organism evidence="5 6">
    <name type="scientific">Sphingobium scionense</name>
    <dbReference type="NCBI Taxonomy" id="1404341"/>
    <lineage>
        <taxon>Bacteria</taxon>
        <taxon>Pseudomonadati</taxon>
        <taxon>Pseudomonadota</taxon>
        <taxon>Alphaproteobacteria</taxon>
        <taxon>Sphingomonadales</taxon>
        <taxon>Sphingomonadaceae</taxon>
        <taxon>Sphingobium</taxon>
    </lineage>
</organism>
<dbReference type="PANTHER" id="PTHR43284:SF1">
    <property type="entry name" value="ASPARAGINE SYNTHETASE"/>
    <property type="match status" value="1"/>
</dbReference>
<dbReference type="Proteomes" id="UP000590524">
    <property type="component" value="Unassembled WGS sequence"/>
</dbReference>
<comment type="catalytic activity">
    <reaction evidence="3">
        <text>L-aspartate + L-glutamine + ATP + H2O = L-asparagine + L-glutamate + AMP + diphosphate + H(+)</text>
        <dbReference type="Rhea" id="RHEA:12228"/>
        <dbReference type="ChEBI" id="CHEBI:15377"/>
        <dbReference type="ChEBI" id="CHEBI:15378"/>
        <dbReference type="ChEBI" id="CHEBI:29985"/>
        <dbReference type="ChEBI" id="CHEBI:29991"/>
        <dbReference type="ChEBI" id="CHEBI:30616"/>
        <dbReference type="ChEBI" id="CHEBI:33019"/>
        <dbReference type="ChEBI" id="CHEBI:58048"/>
        <dbReference type="ChEBI" id="CHEBI:58359"/>
        <dbReference type="ChEBI" id="CHEBI:456215"/>
        <dbReference type="EC" id="6.3.5.4"/>
    </reaction>
</comment>
<dbReference type="SUPFAM" id="SSF52402">
    <property type="entry name" value="Adenine nucleotide alpha hydrolases-like"/>
    <property type="match status" value="1"/>
</dbReference>
<keyword evidence="5" id="KW-0436">Ligase</keyword>
<evidence type="ECO:0000256" key="1">
    <source>
        <dbReference type="ARBA" id="ARBA00005187"/>
    </source>
</evidence>
<sequence>MNTSYRIDLRRGVESSAEAQILGHRPQGIQLEHSPDLNVARAEDGKVLILGDCFPYDGTKSPFSRGSKGAAEHVHDVARNYWGRFVVVAHDPDKRLTAIYRDPSGMIPCYYAVEPERVVVGTSAVEMTKVLASQARIDWMSVADCLMASDLREHRTCIDQIIEVTPGEMVVIDTDGPHHQLYWDPSAFLGRNDEYSFEEAAENLWKVLNQVLAAWCARYPRAAVSASGGFDSSAIAELATRHGTVELLHFYTRSPGGDERAYAEQLANHLDKTVRCECSEADSIDVTENRSGFRPRPSACSFTQVFDDASERFATAIDACAHFNGGGGDNVFGKLHSAYPLAELYRHTGLSRSLVSTAINICDVTGVELWSVFRQAAQAIWNPGRIAASWPRQTELMASSAISMASNESHPWLQSARSAGPGQKQHLRNIARGIATTDYLNIRSTRPTIYPLLSQPVIELCLSIPTWFWFMGGRDRALARTAMQPFLPMPIINRSTKGAFDGLLYQIFALNRDQIFRDLNDGTLVSHKLIDMDQITHLQTQDAISASQRARILQLHETEIWCRNWC</sequence>
<dbReference type="EMBL" id="JACIEU010000028">
    <property type="protein sequence ID" value="MBB4150981.1"/>
    <property type="molecule type" value="Genomic_DNA"/>
</dbReference>
<accession>A0A7W6LV85</accession>
<dbReference type="AlphaFoldDB" id="A0A7W6LV85"/>
<comment type="pathway">
    <text evidence="1">Amino-acid biosynthesis; L-asparagine biosynthesis; L-asparagine from L-aspartate (L-Gln route): step 1/1.</text>
</comment>
<comment type="caution">
    <text evidence="5">The sequence shown here is derived from an EMBL/GenBank/DDBJ whole genome shotgun (WGS) entry which is preliminary data.</text>
</comment>
<dbReference type="Gene3D" id="3.40.50.620">
    <property type="entry name" value="HUPs"/>
    <property type="match status" value="2"/>
</dbReference>
<keyword evidence="6" id="KW-1185">Reference proteome</keyword>
<evidence type="ECO:0000313" key="5">
    <source>
        <dbReference type="EMBL" id="MBB4150981.1"/>
    </source>
</evidence>
<evidence type="ECO:0000256" key="2">
    <source>
        <dbReference type="ARBA" id="ARBA00012737"/>
    </source>
</evidence>
<dbReference type="Gene3D" id="3.60.20.10">
    <property type="entry name" value="Glutamine Phosphoribosylpyrophosphate, subunit 1, domain 1"/>
    <property type="match status" value="1"/>
</dbReference>
<dbReference type="PANTHER" id="PTHR43284">
    <property type="entry name" value="ASPARAGINE SYNTHETASE (GLUTAMINE-HYDROLYZING)"/>
    <property type="match status" value="1"/>
</dbReference>
<gene>
    <name evidence="5" type="ORF">GGQ90_004792</name>
</gene>
<reference evidence="5 6" key="1">
    <citation type="submission" date="2020-08" db="EMBL/GenBank/DDBJ databases">
        <title>Genomic Encyclopedia of Type Strains, Phase IV (KMG-IV): sequencing the most valuable type-strain genomes for metagenomic binning, comparative biology and taxonomic classification.</title>
        <authorList>
            <person name="Goeker M."/>
        </authorList>
    </citation>
    <scope>NUCLEOTIDE SEQUENCE [LARGE SCALE GENOMIC DNA]</scope>
    <source>
        <strain evidence="5 6">DSM 19371</strain>
    </source>
</reference>
<feature type="domain" description="Asparagine synthetase" evidence="4">
    <location>
        <begin position="227"/>
        <end position="561"/>
    </location>
</feature>
<dbReference type="InterPro" id="IPR014729">
    <property type="entry name" value="Rossmann-like_a/b/a_fold"/>
</dbReference>
<protein>
    <recommendedName>
        <fullName evidence="2">asparagine synthase (glutamine-hydrolyzing)</fullName>
        <ecNumber evidence="2">6.3.5.4</ecNumber>
    </recommendedName>
</protein>
<dbReference type="RefSeq" id="WP_188084136.1">
    <property type="nucleotide sequence ID" value="NZ_JACIEU010000028.1"/>
</dbReference>
<dbReference type="InterPro" id="IPR051786">
    <property type="entry name" value="ASN_synthetase/amidase"/>
</dbReference>
<dbReference type="SUPFAM" id="SSF56235">
    <property type="entry name" value="N-terminal nucleophile aminohydrolases (Ntn hydrolases)"/>
    <property type="match status" value="1"/>
</dbReference>
<dbReference type="GO" id="GO:0006529">
    <property type="term" value="P:asparagine biosynthetic process"/>
    <property type="evidence" value="ECO:0007669"/>
    <property type="project" value="InterPro"/>
</dbReference>
<name>A0A7W6LV85_9SPHN</name>
<evidence type="ECO:0000259" key="4">
    <source>
        <dbReference type="Pfam" id="PF00733"/>
    </source>
</evidence>
<evidence type="ECO:0000256" key="3">
    <source>
        <dbReference type="ARBA" id="ARBA00048741"/>
    </source>
</evidence>
<evidence type="ECO:0000313" key="6">
    <source>
        <dbReference type="Proteomes" id="UP000590524"/>
    </source>
</evidence>
<dbReference type="Pfam" id="PF00733">
    <property type="entry name" value="Asn_synthase"/>
    <property type="match status" value="1"/>
</dbReference>
<dbReference type="GO" id="GO:0004066">
    <property type="term" value="F:asparagine synthase (glutamine-hydrolyzing) activity"/>
    <property type="evidence" value="ECO:0007669"/>
    <property type="project" value="UniProtKB-EC"/>
</dbReference>